<organism evidence="2 3">
    <name type="scientific">Intoshia linei</name>
    <dbReference type="NCBI Taxonomy" id="1819745"/>
    <lineage>
        <taxon>Eukaryota</taxon>
        <taxon>Metazoa</taxon>
        <taxon>Spiralia</taxon>
        <taxon>Lophotrochozoa</taxon>
        <taxon>Mesozoa</taxon>
        <taxon>Orthonectida</taxon>
        <taxon>Rhopaluridae</taxon>
        <taxon>Intoshia</taxon>
    </lineage>
</organism>
<evidence type="ECO:0000313" key="3">
    <source>
        <dbReference type="Proteomes" id="UP000078046"/>
    </source>
</evidence>
<protein>
    <recommendedName>
        <fullName evidence="4">Secreted protein</fullName>
    </recommendedName>
</protein>
<evidence type="ECO:0008006" key="4">
    <source>
        <dbReference type="Google" id="ProtNLM"/>
    </source>
</evidence>
<dbReference type="Proteomes" id="UP000078046">
    <property type="component" value="Unassembled WGS sequence"/>
</dbReference>
<gene>
    <name evidence="2" type="ORF">A3Q56_01546</name>
</gene>
<evidence type="ECO:0000313" key="2">
    <source>
        <dbReference type="EMBL" id="OAF70707.1"/>
    </source>
</evidence>
<reference evidence="2 3" key="1">
    <citation type="submission" date="2016-04" db="EMBL/GenBank/DDBJ databases">
        <title>The genome of Intoshia linei affirms orthonectids as highly simplified spiralians.</title>
        <authorList>
            <person name="Mikhailov K.V."/>
            <person name="Slusarev G.S."/>
            <person name="Nikitin M.A."/>
            <person name="Logacheva M.D."/>
            <person name="Penin A."/>
            <person name="Aleoshin V."/>
            <person name="Panchin Y.V."/>
        </authorList>
    </citation>
    <scope>NUCLEOTIDE SEQUENCE [LARGE SCALE GENOMIC DNA]</scope>
    <source>
        <strain evidence="2">Intl2013</strain>
        <tissue evidence="2">Whole animal</tissue>
    </source>
</reference>
<accession>A0A177B8T2</accession>
<comment type="caution">
    <text evidence="2">The sequence shown here is derived from an EMBL/GenBank/DDBJ whole genome shotgun (WGS) entry which is preliminary data.</text>
</comment>
<sequence length="80" mass="9640">MHMNVLLIFLFVFFFERAIKGVIIRDSDMDSYLNQKCQGIWRVHFCLSANGKRSYRFRTIPHKRNVNADYEDFSELTEFI</sequence>
<dbReference type="EMBL" id="LWCA01000119">
    <property type="protein sequence ID" value="OAF70707.1"/>
    <property type="molecule type" value="Genomic_DNA"/>
</dbReference>
<proteinExistence type="predicted"/>
<feature type="chain" id="PRO_5008056898" description="Secreted protein" evidence="1">
    <location>
        <begin position="22"/>
        <end position="80"/>
    </location>
</feature>
<evidence type="ECO:0000256" key="1">
    <source>
        <dbReference type="SAM" id="SignalP"/>
    </source>
</evidence>
<name>A0A177B8T2_9BILA</name>
<keyword evidence="1" id="KW-0732">Signal</keyword>
<feature type="signal peptide" evidence="1">
    <location>
        <begin position="1"/>
        <end position="21"/>
    </location>
</feature>
<dbReference type="AlphaFoldDB" id="A0A177B8T2"/>
<keyword evidence="3" id="KW-1185">Reference proteome</keyword>